<dbReference type="InterPro" id="IPR058923">
    <property type="entry name" value="RCC1-like_dom"/>
</dbReference>
<dbReference type="PROSITE" id="PS50012">
    <property type="entry name" value="RCC1_3"/>
    <property type="match status" value="6"/>
</dbReference>
<dbReference type="EMBL" id="JACHWR010000003">
    <property type="protein sequence ID" value="MBB3044255.1"/>
    <property type="molecule type" value="Genomic_DNA"/>
</dbReference>
<dbReference type="InterPro" id="IPR009091">
    <property type="entry name" value="RCC1/BLIP-II"/>
</dbReference>
<evidence type="ECO:0000256" key="2">
    <source>
        <dbReference type="ARBA" id="ARBA00022737"/>
    </source>
</evidence>
<organism evidence="5 6">
    <name type="scientific">Nocardioides soli</name>
    <dbReference type="NCBI Taxonomy" id="1036020"/>
    <lineage>
        <taxon>Bacteria</taxon>
        <taxon>Bacillati</taxon>
        <taxon>Actinomycetota</taxon>
        <taxon>Actinomycetes</taxon>
        <taxon>Propionibacteriales</taxon>
        <taxon>Nocardioidaceae</taxon>
        <taxon>Nocardioides</taxon>
    </lineage>
</organism>
<sequence>MRTHRRWRNGALAGATGLVLALAPGTAAAVFTAESATTAPQAMATAVLAPVTDGAAEYAAGGAATVTWSAPTVRADVAPAYSVERTVGATTTAVDAPVSAEDGSASLTDDLTVEADGGIAAATAVASGRFHACELADGRAYCWGSNSEGTVGDGTKTNRSEPTAVRDTGALAGRTVTAISVGDFFSCAIADDAAYCWGGNGSGQLGDGGSASSTVPVAVSLPGGTVSTITSGANHNCALVGGAVYCWGSNGYGQLSGTDLFRRIPGPVSSPGGPWTAVSAGSRHTCGIAGGVAYCWGDNGSKQLGNASVGASSSTPVPVNAGGVLTGRTVTAISAGGSHTCAIADDAAYCWGFNTYGQLGSGTAGADSAIPLAVDASGALAGKTITEFAAGVSHTCAIADGGVYCWGAHHNGRLGSGVTSNQPRPVAVDPGSALAGVTATSVGSGFDSSCAVGSGTTYCWGANATSQLGDGTTSDRSTPTPTGTDALSTLTCAAGWLLDSDAARCSPGATVPVSYRVVYTKAGWSSLASTIAADWNSP</sequence>
<evidence type="ECO:0000313" key="5">
    <source>
        <dbReference type="EMBL" id="MBB3044255.1"/>
    </source>
</evidence>
<evidence type="ECO:0000313" key="6">
    <source>
        <dbReference type="Proteomes" id="UP000589626"/>
    </source>
</evidence>
<keyword evidence="1" id="KW-0344">Guanine-nucleotide releasing factor</keyword>
<dbReference type="PRINTS" id="PR00633">
    <property type="entry name" value="RCCNDNSATION"/>
</dbReference>
<name>A0A7W4Z404_9ACTN</name>
<keyword evidence="6" id="KW-1185">Reference proteome</keyword>
<dbReference type="PANTHER" id="PTHR45982:SF1">
    <property type="entry name" value="REGULATOR OF CHROMOSOME CONDENSATION"/>
    <property type="match status" value="1"/>
</dbReference>
<evidence type="ECO:0000256" key="3">
    <source>
        <dbReference type="SAM" id="SignalP"/>
    </source>
</evidence>
<dbReference type="SUPFAM" id="SSF50985">
    <property type="entry name" value="RCC1/BLIP-II"/>
    <property type="match status" value="1"/>
</dbReference>
<keyword evidence="2" id="KW-0677">Repeat</keyword>
<comment type="caution">
    <text evidence="5">The sequence shown here is derived from an EMBL/GenBank/DDBJ whole genome shotgun (WGS) entry which is preliminary data.</text>
</comment>
<dbReference type="AlphaFoldDB" id="A0A7W4Z404"/>
<dbReference type="Proteomes" id="UP000589626">
    <property type="component" value="Unassembled WGS sequence"/>
</dbReference>
<dbReference type="InterPro" id="IPR051553">
    <property type="entry name" value="Ran_GTPase-activating"/>
</dbReference>
<reference evidence="5 6" key="1">
    <citation type="submission" date="2020-08" db="EMBL/GenBank/DDBJ databases">
        <title>Sequencing the genomes of 1000 actinobacteria strains.</title>
        <authorList>
            <person name="Klenk H.-P."/>
        </authorList>
    </citation>
    <scope>NUCLEOTIDE SEQUENCE [LARGE SCALE GENOMIC DNA]</scope>
    <source>
        <strain evidence="5 6">DSM 105498</strain>
    </source>
</reference>
<dbReference type="Pfam" id="PF00415">
    <property type="entry name" value="RCC1"/>
    <property type="match status" value="1"/>
</dbReference>
<evidence type="ECO:0000259" key="4">
    <source>
        <dbReference type="Pfam" id="PF25390"/>
    </source>
</evidence>
<gene>
    <name evidence="5" type="ORF">FHU40_004092</name>
</gene>
<dbReference type="Pfam" id="PF25390">
    <property type="entry name" value="WD40_RLD"/>
    <property type="match status" value="1"/>
</dbReference>
<dbReference type="InterPro" id="IPR000408">
    <property type="entry name" value="Reg_chr_condens"/>
</dbReference>
<feature type="chain" id="PRO_5030534925" evidence="3">
    <location>
        <begin position="30"/>
        <end position="538"/>
    </location>
</feature>
<dbReference type="GO" id="GO:0005085">
    <property type="term" value="F:guanyl-nucleotide exchange factor activity"/>
    <property type="evidence" value="ECO:0007669"/>
    <property type="project" value="TreeGrafter"/>
</dbReference>
<proteinExistence type="predicted"/>
<dbReference type="GO" id="GO:0005737">
    <property type="term" value="C:cytoplasm"/>
    <property type="evidence" value="ECO:0007669"/>
    <property type="project" value="TreeGrafter"/>
</dbReference>
<evidence type="ECO:0000256" key="1">
    <source>
        <dbReference type="ARBA" id="ARBA00022658"/>
    </source>
</evidence>
<feature type="signal peptide" evidence="3">
    <location>
        <begin position="1"/>
        <end position="29"/>
    </location>
</feature>
<protein>
    <submittedName>
        <fullName evidence="5">Alpha-tubulin suppressor-like RCC1 family protein</fullName>
    </submittedName>
</protein>
<accession>A0A7W4Z404</accession>
<feature type="domain" description="RCC1-like" evidence="4">
    <location>
        <begin position="123"/>
        <end position="426"/>
    </location>
</feature>
<dbReference type="Gene3D" id="2.130.10.30">
    <property type="entry name" value="Regulator of chromosome condensation 1/beta-lactamase-inhibitor protein II"/>
    <property type="match status" value="2"/>
</dbReference>
<dbReference type="PANTHER" id="PTHR45982">
    <property type="entry name" value="REGULATOR OF CHROMOSOME CONDENSATION"/>
    <property type="match status" value="1"/>
</dbReference>
<dbReference type="RefSeq" id="WP_183594139.1">
    <property type="nucleotide sequence ID" value="NZ_JACHWR010000003.1"/>
</dbReference>
<keyword evidence="3" id="KW-0732">Signal</keyword>